<evidence type="ECO:0000313" key="2">
    <source>
        <dbReference type="Proteomes" id="UP000247810"/>
    </source>
</evidence>
<reference evidence="1 2" key="1">
    <citation type="submission" date="2018-02" db="EMBL/GenBank/DDBJ databases">
        <title>The genomes of Aspergillus section Nigri reveals drivers in fungal speciation.</title>
        <authorList>
            <consortium name="DOE Joint Genome Institute"/>
            <person name="Vesth T.C."/>
            <person name="Nybo J."/>
            <person name="Theobald S."/>
            <person name="Brandl J."/>
            <person name="Frisvad J.C."/>
            <person name="Nielsen K.F."/>
            <person name="Lyhne E.K."/>
            <person name="Kogle M.E."/>
            <person name="Kuo A."/>
            <person name="Riley R."/>
            <person name="Clum A."/>
            <person name="Nolan M."/>
            <person name="Lipzen A."/>
            <person name="Salamov A."/>
            <person name="Henrissat B."/>
            <person name="Wiebenga A."/>
            <person name="De vries R.P."/>
            <person name="Grigoriev I.V."/>
            <person name="Mortensen U.H."/>
            <person name="Andersen M.R."/>
            <person name="Baker S.E."/>
        </authorList>
    </citation>
    <scope>NUCLEOTIDE SEQUENCE [LARGE SCALE GENOMIC DNA]</scope>
    <source>
        <strain evidence="1 2">CBS 707.79</strain>
    </source>
</reference>
<keyword evidence="2" id="KW-1185">Reference proteome</keyword>
<protein>
    <submittedName>
        <fullName evidence="1">Uncharacterized protein</fullName>
    </submittedName>
</protein>
<evidence type="ECO:0000313" key="1">
    <source>
        <dbReference type="EMBL" id="PYH90692.1"/>
    </source>
</evidence>
<sequence length="192" mass="21360">MENVMDWARQEASIGAEETSICFFVYTLLGYSSELWYAADGSGATEAYVCAFIESWSWGWLRKLVSSELLANEAVVLEKGFWVLQGSNYRGIIHESTSWQLTAMLELDIYGSDMAKWGLVKRRAKQCTRPSGCVKSTVNKLPLCKLWEGLFANTEPELALSGDCGAGGQIKLQKVQPLLLTFIEPSLSDIRS</sequence>
<gene>
    <name evidence="1" type="ORF">BO71DRAFT_433591</name>
</gene>
<organism evidence="1 2">
    <name type="scientific">Aspergillus ellipticus CBS 707.79</name>
    <dbReference type="NCBI Taxonomy" id="1448320"/>
    <lineage>
        <taxon>Eukaryota</taxon>
        <taxon>Fungi</taxon>
        <taxon>Dikarya</taxon>
        <taxon>Ascomycota</taxon>
        <taxon>Pezizomycotina</taxon>
        <taxon>Eurotiomycetes</taxon>
        <taxon>Eurotiomycetidae</taxon>
        <taxon>Eurotiales</taxon>
        <taxon>Aspergillaceae</taxon>
        <taxon>Aspergillus</taxon>
        <taxon>Aspergillus subgen. Circumdati</taxon>
    </lineage>
</organism>
<dbReference type="VEuPathDB" id="FungiDB:BO71DRAFT_433591"/>
<dbReference type="AlphaFoldDB" id="A0A319EI99"/>
<dbReference type="Proteomes" id="UP000247810">
    <property type="component" value="Unassembled WGS sequence"/>
</dbReference>
<accession>A0A319EI99</accession>
<proteinExistence type="predicted"/>
<name>A0A319EI99_9EURO</name>
<dbReference type="EMBL" id="KZ825972">
    <property type="protein sequence ID" value="PYH90692.1"/>
    <property type="molecule type" value="Genomic_DNA"/>
</dbReference>